<keyword evidence="2" id="KW-0808">Transferase</keyword>
<dbReference type="PANTHER" id="PTHR36973">
    <property type="entry name" value="SLL1456 PROTEIN-RELATED"/>
    <property type="match status" value="1"/>
</dbReference>
<dbReference type="PANTHER" id="PTHR36973:SF4">
    <property type="entry name" value="NODULATION PROTEIN"/>
    <property type="match status" value="1"/>
</dbReference>
<dbReference type="GO" id="GO:0008171">
    <property type="term" value="F:O-methyltransferase activity"/>
    <property type="evidence" value="ECO:0007669"/>
    <property type="project" value="TreeGrafter"/>
</dbReference>
<reference evidence="2 3" key="1">
    <citation type="submission" date="2018-10" db="EMBL/GenBank/DDBJ databases">
        <title>Genomic Encyclopedia of Type Strains, Phase IV (KMG-IV): sequencing the most valuable type-strain genomes for metagenomic binning, comparative biology and taxonomic classification.</title>
        <authorList>
            <person name="Goeker M."/>
        </authorList>
    </citation>
    <scope>NUCLEOTIDE SEQUENCE [LARGE SCALE GENOMIC DNA]</scope>
    <source>
        <strain evidence="2 3">DSM 4734</strain>
    </source>
</reference>
<dbReference type="SUPFAM" id="SSF53335">
    <property type="entry name" value="S-adenosyl-L-methionine-dependent methyltransferases"/>
    <property type="match status" value="1"/>
</dbReference>
<gene>
    <name evidence="2" type="ORF">C7435_2452</name>
</gene>
<dbReference type="InterPro" id="IPR053188">
    <property type="entry name" value="FkbM_Methyltransferase"/>
</dbReference>
<evidence type="ECO:0000259" key="1">
    <source>
        <dbReference type="Pfam" id="PF05050"/>
    </source>
</evidence>
<dbReference type="AlphaFoldDB" id="A0A495D5A8"/>
<dbReference type="Gene3D" id="3.40.50.150">
    <property type="entry name" value="Vaccinia Virus protein VP39"/>
    <property type="match status" value="1"/>
</dbReference>
<keyword evidence="2" id="KW-0489">Methyltransferase</keyword>
<dbReference type="GO" id="GO:0032259">
    <property type="term" value="P:methylation"/>
    <property type="evidence" value="ECO:0007669"/>
    <property type="project" value="UniProtKB-KW"/>
</dbReference>
<dbReference type="InterPro" id="IPR029063">
    <property type="entry name" value="SAM-dependent_MTases_sf"/>
</dbReference>
<sequence length="252" mass="28121">MTATSQGPLKHLVGFARRVRRRLGLARSARSPRKLESLQVLRRRGIPVDAVVDVGVLHGTFELIDSFPDVHHFLFEPVEECAHIISQAYSKLDYTLVPKAVGSGDGVTSMRILGEPGSLNSSAHIKVVGENGSERSVEVISLDSCFDQFETVENCLLKIDTDGSEIGVLKGSCTFLSRCAVVIVEATKDNIIEVMSFMSDRKFQIFDMVEPCYFDDALWQVDLIFIRKELYDDKFGTILGNDFDSSKYQIFT</sequence>
<dbReference type="EMBL" id="RBIM01000005">
    <property type="protein sequence ID" value="RKQ96200.1"/>
    <property type="molecule type" value="Genomic_DNA"/>
</dbReference>
<comment type="caution">
    <text evidence="2">The sequence shown here is derived from an EMBL/GenBank/DDBJ whole genome shotgun (WGS) entry which is preliminary data.</text>
</comment>
<organism evidence="2 3">
    <name type="scientific">Maricaulis maris</name>
    <dbReference type="NCBI Taxonomy" id="74318"/>
    <lineage>
        <taxon>Bacteria</taxon>
        <taxon>Pseudomonadati</taxon>
        <taxon>Pseudomonadota</taxon>
        <taxon>Alphaproteobacteria</taxon>
        <taxon>Maricaulales</taxon>
        <taxon>Maricaulaceae</taxon>
        <taxon>Maricaulis</taxon>
    </lineage>
</organism>
<dbReference type="InterPro" id="IPR006342">
    <property type="entry name" value="FkbM_mtfrase"/>
</dbReference>
<accession>A0A495D5A8</accession>
<dbReference type="Proteomes" id="UP000273675">
    <property type="component" value="Unassembled WGS sequence"/>
</dbReference>
<protein>
    <submittedName>
        <fullName evidence="2">FkbM family methyltransferase</fullName>
    </submittedName>
</protein>
<evidence type="ECO:0000313" key="2">
    <source>
        <dbReference type="EMBL" id="RKQ96200.1"/>
    </source>
</evidence>
<evidence type="ECO:0000313" key="3">
    <source>
        <dbReference type="Proteomes" id="UP000273675"/>
    </source>
</evidence>
<proteinExistence type="predicted"/>
<dbReference type="NCBIfam" id="TIGR01444">
    <property type="entry name" value="fkbM_fam"/>
    <property type="match status" value="1"/>
</dbReference>
<dbReference type="RefSeq" id="WP_121211800.1">
    <property type="nucleotide sequence ID" value="NZ_RBIM01000005.1"/>
</dbReference>
<dbReference type="Pfam" id="PF05050">
    <property type="entry name" value="Methyltransf_21"/>
    <property type="match status" value="1"/>
</dbReference>
<feature type="domain" description="Methyltransferase FkbM" evidence="1">
    <location>
        <begin position="73"/>
        <end position="204"/>
    </location>
</feature>
<name>A0A495D5A8_9PROT</name>
<dbReference type="OrthoDB" id="292760at2"/>